<name>A0ABX7BK61_9CAUL</name>
<dbReference type="PROSITE" id="PS01031">
    <property type="entry name" value="SHSP"/>
    <property type="match status" value="1"/>
</dbReference>
<reference evidence="5 6" key="1">
    <citation type="submission" date="2021-01" db="EMBL/GenBank/DDBJ databases">
        <title>Brevundimonas vitis sp. nov., an bacterium isolated from grape (Vitis vinifera).</title>
        <authorList>
            <person name="Jiang L."/>
            <person name="Lee J."/>
        </authorList>
    </citation>
    <scope>NUCLEOTIDE SEQUENCE [LARGE SCALE GENOMIC DNA]</scope>
    <source>
        <strain evidence="5 6">GRTSA-9</strain>
    </source>
</reference>
<accession>A0ABX7BK61</accession>
<dbReference type="Gene3D" id="2.60.40.790">
    <property type="match status" value="1"/>
</dbReference>
<dbReference type="InterPro" id="IPR002068">
    <property type="entry name" value="A-crystallin/Hsp20_dom"/>
</dbReference>
<organism evidence="5 6">
    <name type="scientific">Brevundimonas vitisensis</name>
    <dbReference type="NCBI Taxonomy" id="2800818"/>
    <lineage>
        <taxon>Bacteria</taxon>
        <taxon>Pseudomonadati</taxon>
        <taxon>Pseudomonadota</taxon>
        <taxon>Alphaproteobacteria</taxon>
        <taxon>Caulobacterales</taxon>
        <taxon>Caulobacteraceae</taxon>
        <taxon>Brevundimonas</taxon>
    </lineage>
</organism>
<evidence type="ECO:0000313" key="6">
    <source>
        <dbReference type="Proteomes" id="UP000595448"/>
    </source>
</evidence>
<dbReference type="PANTHER" id="PTHR47062">
    <property type="match status" value="1"/>
</dbReference>
<proteinExistence type="inferred from homology"/>
<keyword evidence="1" id="KW-0346">Stress response</keyword>
<evidence type="ECO:0000256" key="3">
    <source>
        <dbReference type="RuleBase" id="RU003616"/>
    </source>
</evidence>
<evidence type="ECO:0000256" key="1">
    <source>
        <dbReference type="ARBA" id="ARBA00023016"/>
    </source>
</evidence>
<dbReference type="Proteomes" id="UP000595448">
    <property type="component" value="Chromosome"/>
</dbReference>
<gene>
    <name evidence="5" type="ORF">JIP62_11545</name>
</gene>
<dbReference type="InterPro" id="IPR037913">
    <property type="entry name" value="ACD_IbpA/B"/>
</dbReference>
<dbReference type="InterPro" id="IPR008978">
    <property type="entry name" value="HSP20-like_chaperone"/>
</dbReference>
<dbReference type="EMBL" id="CP067977">
    <property type="protein sequence ID" value="QQQ17951.1"/>
    <property type="molecule type" value="Genomic_DNA"/>
</dbReference>
<dbReference type="SUPFAM" id="SSF49764">
    <property type="entry name" value="HSP20-like chaperones"/>
    <property type="match status" value="1"/>
</dbReference>
<evidence type="ECO:0000259" key="4">
    <source>
        <dbReference type="PROSITE" id="PS01031"/>
    </source>
</evidence>
<comment type="similarity">
    <text evidence="2 3">Belongs to the small heat shock protein (HSP20) family.</text>
</comment>
<feature type="domain" description="SHSP" evidence="4">
    <location>
        <begin position="46"/>
        <end position="163"/>
    </location>
</feature>
<dbReference type="PANTHER" id="PTHR47062:SF1">
    <property type="entry name" value="SMALL HEAT SHOCK PROTEIN IBPA"/>
    <property type="match status" value="1"/>
</dbReference>
<keyword evidence="6" id="KW-1185">Reference proteome</keyword>
<protein>
    <submittedName>
        <fullName evidence="5">Hsp20 family protein</fullName>
    </submittedName>
</protein>
<dbReference type="Pfam" id="PF00011">
    <property type="entry name" value="HSP20"/>
    <property type="match status" value="1"/>
</dbReference>
<dbReference type="CDD" id="cd06470">
    <property type="entry name" value="ACD_IbpA-B_like"/>
    <property type="match status" value="1"/>
</dbReference>
<dbReference type="RefSeq" id="WP_201102326.1">
    <property type="nucleotide sequence ID" value="NZ_CP067977.1"/>
</dbReference>
<sequence>MPLPGGGRIRSRFVRGRAVTTRTLLFDSPFLLGFDHTRALIDRAAKAAAESYPPYNVEQRGTHSVRITLAVAGFAPEDLAVTLEGRQLVVAGKREPAAKGAEGGDEAAAFLHRGIAARGFVRTFVLADGLEVEQARLEHGLLHVDLTRPEDVQTVRRIPITTG</sequence>
<evidence type="ECO:0000256" key="2">
    <source>
        <dbReference type="PROSITE-ProRule" id="PRU00285"/>
    </source>
</evidence>
<evidence type="ECO:0000313" key="5">
    <source>
        <dbReference type="EMBL" id="QQQ17951.1"/>
    </source>
</evidence>